<gene>
    <name evidence="1" type="ORF">L2737_09445</name>
</gene>
<proteinExistence type="predicted"/>
<dbReference type="Proteomes" id="UP001202134">
    <property type="component" value="Unassembled WGS sequence"/>
</dbReference>
<evidence type="ECO:0000313" key="2">
    <source>
        <dbReference type="Proteomes" id="UP001202134"/>
    </source>
</evidence>
<sequence>MSIIFDLRNESSEWADEINSDIENNFPDYFKTNPLIGSTEWWDSSEFDLSNGRIQHVGPMVEDGELIDIISIEPLDEDFNNSGGSQGVGQPEYMIDQEDFWLNECVAVDKLMESESITILPTGELDEHSIYIETKVRVW</sequence>
<evidence type="ECO:0000313" key="1">
    <source>
        <dbReference type="EMBL" id="MCL1045548.1"/>
    </source>
</evidence>
<organism evidence="1 2">
    <name type="scientific">Shewanella electrodiphila</name>
    <dbReference type="NCBI Taxonomy" id="934143"/>
    <lineage>
        <taxon>Bacteria</taxon>
        <taxon>Pseudomonadati</taxon>
        <taxon>Pseudomonadota</taxon>
        <taxon>Gammaproteobacteria</taxon>
        <taxon>Alteromonadales</taxon>
        <taxon>Shewanellaceae</taxon>
        <taxon>Shewanella</taxon>
    </lineage>
</organism>
<protein>
    <submittedName>
        <fullName evidence="1">Uncharacterized protein</fullName>
    </submittedName>
</protein>
<comment type="caution">
    <text evidence="1">The sequence shown here is derived from an EMBL/GenBank/DDBJ whole genome shotgun (WGS) entry which is preliminary data.</text>
</comment>
<accession>A0ABT0KP71</accession>
<name>A0ABT0KP71_9GAMM</name>
<dbReference type="RefSeq" id="WP_248955560.1">
    <property type="nucleotide sequence ID" value="NZ_JAKIKU010000004.1"/>
</dbReference>
<dbReference type="EMBL" id="JAKIKU010000004">
    <property type="protein sequence ID" value="MCL1045548.1"/>
    <property type="molecule type" value="Genomic_DNA"/>
</dbReference>
<keyword evidence="2" id="KW-1185">Reference proteome</keyword>
<reference evidence="1 2" key="1">
    <citation type="submission" date="2022-01" db="EMBL/GenBank/DDBJ databases">
        <title>Whole genome-based taxonomy of the Shewanellaceae.</title>
        <authorList>
            <person name="Martin-Rodriguez A.J."/>
        </authorList>
    </citation>
    <scope>NUCLEOTIDE SEQUENCE [LARGE SCALE GENOMIC DNA]</scope>
    <source>
        <strain evidence="1 2">DSM 24955</strain>
    </source>
</reference>